<keyword evidence="4" id="KW-0539">Nucleus</keyword>
<reference evidence="8 9" key="1">
    <citation type="submission" date="2024-11" db="EMBL/GenBank/DDBJ databases">
        <title>Adaptive evolution of stress response genes in parasites aligns with host niche diversity.</title>
        <authorList>
            <person name="Hahn C."/>
            <person name="Resl P."/>
        </authorList>
    </citation>
    <scope>NUCLEOTIDE SEQUENCE [LARGE SCALE GENOMIC DNA]</scope>
    <source>
        <strain evidence="8">EGGRZ-B1_66</strain>
        <tissue evidence="8">Body</tissue>
    </source>
</reference>
<keyword evidence="5" id="KW-0694">RNA-binding</keyword>
<feature type="compositionally biased region" description="Polar residues" evidence="6">
    <location>
        <begin position="467"/>
        <end position="494"/>
    </location>
</feature>
<evidence type="ECO:0000256" key="6">
    <source>
        <dbReference type="SAM" id="MobiDB-lite"/>
    </source>
</evidence>
<dbReference type="Gene3D" id="3.30.70.330">
    <property type="match status" value="1"/>
</dbReference>
<dbReference type="SUPFAM" id="SSF54928">
    <property type="entry name" value="RNA-binding domain, RBD"/>
    <property type="match status" value="1"/>
</dbReference>
<dbReference type="Pfam" id="PF00076">
    <property type="entry name" value="RRM_1"/>
    <property type="match status" value="1"/>
</dbReference>
<evidence type="ECO:0000256" key="5">
    <source>
        <dbReference type="PROSITE-ProRule" id="PRU00176"/>
    </source>
</evidence>
<evidence type="ECO:0000256" key="2">
    <source>
        <dbReference type="ARBA" id="ARBA00006265"/>
    </source>
</evidence>
<dbReference type="PROSITE" id="PS50102">
    <property type="entry name" value="RRM"/>
    <property type="match status" value="1"/>
</dbReference>
<gene>
    <name evidence="8" type="primary">CPSF6</name>
    <name evidence="8" type="ORF">Ciccas_007492</name>
</gene>
<dbReference type="InterPro" id="IPR057951">
    <property type="entry name" value="CPSF6/7_RSLD_N"/>
</dbReference>
<dbReference type="GO" id="GO:0005634">
    <property type="term" value="C:nucleus"/>
    <property type="evidence" value="ECO:0007669"/>
    <property type="project" value="UniProtKB-SubCell"/>
</dbReference>
<feature type="domain" description="RRM" evidence="7">
    <location>
        <begin position="67"/>
        <end position="139"/>
    </location>
</feature>
<feature type="region of interest" description="Disordered" evidence="6">
    <location>
        <begin position="387"/>
        <end position="494"/>
    </location>
</feature>
<evidence type="ECO:0000259" key="7">
    <source>
        <dbReference type="PROSITE" id="PS50102"/>
    </source>
</evidence>
<feature type="compositionally biased region" description="Polar residues" evidence="6">
    <location>
        <begin position="161"/>
        <end position="192"/>
    </location>
</feature>
<dbReference type="Proteomes" id="UP001626550">
    <property type="component" value="Unassembled WGS sequence"/>
</dbReference>
<comment type="subcellular location">
    <subcellularLocation>
        <location evidence="1">Nucleus</location>
    </subcellularLocation>
</comment>
<evidence type="ECO:0000313" key="8">
    <source>
        <dbReference type="EMBL" id="KAL3313898.1"/>
    </source>
</evidence>
<dbReference type="InterPro" id="IPR034772">
    <property type="entry name" value="CPSF6/7"/>
</dbReference>
<proteinExistence type="inferred from homology"/>
<name>A0ABD2Q2Q7_9PLAT</name>
<comment type="caution">
    <text evidence="8">The sequence shown here is derived from an EMBL/GenBank/DDBJ whole genome shotgun (WGS) entry which is preliminary data.</text>
</comment>
<comment type="similarity">
    <text evidence="2">Belongs to the RRM CPSF6/7 family.</text>
</comment>
<dbReference type="EMBL" id="JBJKFK010001159">
    <property type="protein sequence ID" value="KAL3313898.1"/>
    <property type="molecule type" value="Genomic_DNA"/>
</dbReference>
<feature type="region of interest" description="Disordered" evidence="6">
    <location>
        <begin position="161"/>
        <end position="212"/>
    </location>
</feature>
<evidence type="ECO:0000256" key="1">
    <source>
        <dbReference type="ARBA" id="ARBA00004123"/>
    </source>
</evidence>
<evidence type="ECO:0000313" key="9">
    <source>
        <dbReference type="Proteomes" id="UP001626550"/>
    </source>
</evidence>
<dbReference type="InterPro" id="IPR000504">
    <property type="entry name" value="RRM_dom"/>
</dbReference>
<dbReference type="PANTHER" id="PTHR23204">
    <property type="entry name" value="CLEAVAGE AND POLYADENYLATION SPECIFIC FACTOR"/>
    <property type="match status" value="1"/>
</dbReference>
<evidence type="ECO:0000256" key="3">
    <source>
        <dbReference type="ARBA" id="ARBA00022664"/>
    </source>
</evidence>
<evidence type="ECO:0000256" key="4">
    <source>
        <dbReference type="ARBA" id="ARBA00023242"/>
    </source>
</evidence>
<dbReference type="SMART" id="SM00360">
    <property type="entry name" value="RRM"/>
    <property type="match status" value="1"/>
</dbReference>
<feature type="compositionally biased region" description="Basic and acidic residues" evidence="6">
    <location>
        <begin position="193"/>
        <end position="212"/>
    </location>
</feature>
<organism evidence="8 9">
    <name type="scientific">Cichlidogyrus casuarinus</name>
    <dbReference type="NCBI Taxonomy" id="1844966"/>
    <lineage>
        <taxon>Eukaryota</taxon>
        <taxon>Metazoa</taxon>
        <taxon>Spiralia</taxon>
        <taxon>Lophotrochozoa</taxon>
        <taxon>Platyhelminthes</taxon>
        <taxon>Monogenea</taxon>
        <taxon>Monopisthocotylea</taxon>
        <taxon>Dactylogyridea</taxon>
        <taxon>Ancyrocephalidae</taxon>
        <taxon>Cichlidogyrus</taxon>
    </lineage>
</organism>
<dbReference type="InterPro" id="IPR035979">
    <property type="entry name" value="RBD_domain_sf"/>
</dbReference>
<accession>A0ABD2Q2Q7</accession>
<dbReference type="GO" id="GO:0003723">
    <property type="term" value="F:RNA binding"/>
    <property type="evidence" value="ECO:0007669"/>
    <property type="project" value="UniProtKB-UniRule"/>
</dbReference>
<sequence length="494" mass="54552">MASDELDLYGSIDEEFVEESHDTNELFDDVVGPVDKETESQSPLSTRVVPIKAPLDANSEAYSGPRIASYVGNLTWWTTDEDINEALKSIGIIDILQIKFHENRLNGQSKGFCVVVLASHTSVEIAREKLPSIKIHGRKPVMANCNKRNLQLFDQYAQESSNGGSDYDKTSFNPNDFTRNNALGNALASSTFRTRDQDRNSNDRSHRDNPLRDTRLAIASMPPSNLSVPPPGFTTGLNPAFLQPAGLPLGMVGNLQTTAPPTLNMAAFSAGLGIGAGAIKPEQAVAMSGMFPQHKINELEFEEMLQKNKTIASSAINRAVQDAASGEFASAIETLVTAISLVKQSKISGDERCKLLINTLQETLSGIESRSYSSKYVLFQSPNNLIIRSGGRTSRRRRSYSGSDSEEDYNRRRDRHHRRRSRSRSRNRDRHRRSSPSRSRDDHHHRSSGSSSARVEYFTPVAGSGNVLPSTSIPNMMPNSMSTYRGGSSSHYRQ</sequence>
<dbReference type="InterPro" id="IPR012677">
    <property type="entry name" value="Nucleotide-bd_a/b_plait_sf"/>
</dbReference>
<keyword evidence="9" id="KW-1185">Reference proteome</keyword>
<protein>
    <submittedName>
        <fullName evidence="8">Cleavage and polyadenylation specificity factor subunit 6</fullName>
    </submittedName>
</protein>
<keyword evidence="3" id="KW-0507">mRNA processing</keyword>
<dbReference type="AlphaFoldDB" id="A0ABD2Q2Q7"/>
<dbReference type="Pfam" id="PF25524">
    <property type="entry name" value="RSLD_CPSF6"/>
    <property type="match status" value="1"/>
</dbReference>
<feature type="compositionally biased region" description="Basic residues" evidence="6">
    <location>
        <begin position="412"/>
        <end position="435"/>
    </location>
</feature>
<dbReference type="GO" id="GO:0006397">
    <property type="term" value="P:mRNA processing"/>
    <property type="evidence" value="ECO:0007669"/>
    <property type="project" value="UniProtKB-KW"/>
</dbReference>